<sequence>MGVNEGGPSGAVPASTSFYFSRSVVFRAEIGPVPPRDRSYSVPRSV</sequence>
<comment type="caution">
    <text evidence="1">The sequence shown here is derived from an EMBL/GenBank/DDBJ whole genome shotgun (WGS) entry which is preliminary data.</text>
</comment>
<reference evidence="1 2" key="1">
    <citation type="submission" date="2012-05" db="EMBL/GenBank/DDBJ databases">
        <authorList>
            <person name="Harkins D.M."/>
            <person name="Madupu R."/>
            <person name="Durkin A.S."/>
            <person name="Torralba M."/>
            <person name="Methe B."/>
            <person name="Sutton G.G."/>
            <person name="Nelson K.E."/>
        </authorList>
    </citation>
    <scope>NUCLEOTIDE SEQUENCE [LARGE SCALE GENOMIC DNA]</scope>
    <source>
        <strain evidence="1 2">F0489</strain>
    </source>
</reference>
<evidence type="ECO:0000313" key="1">
    <source>
        <dbReference type="EMBL" id="EJF41157.1"/>
    </source>
</evidence>
<organism evidence="1 2">
    <name type="scientific">Actinomyces massiliensis F0489</name>
    <dbReference type="NCBI Taxonomy" id="1125718"/>
    <lineage>
        <taxon>Bacteria</taxon>
        <taxon>Bacillati</taxon>
        <taxon>Actinomycetota</taxon>
        <taxon>Actinomycetes</taxon>
        <taxon>Actinomycetales</taxon>
        <taxon>Actinomycetaceae</taxon>
        <taxon>Actinomyces</taxon>
    </lineage>
</organism>
<dbReference type="EMBL" id="AKFT01000162">
    <property type="protein sequence ID" value="EJF41157.1"/>
    <property type="molecule type" value="Genomic_DNA"/>
</dbReference>
<dbReference type="Proteomes" id="UP000002941">
    <property type="component" value="Unassembled WGS sequence"/>
</dbReference>
<evidence type="ECO:0000313" key="2">
    <source>
        <dbReference type="Proteomes" id="UP000002941"/>
    </source>
</evidence>
<feature type="non-terminal residue" evidence="1">
    <location>
        <position position="46"/>
    </location>
</feature>
<accession>J0N9F2</accession>
<protein>
    <submittedName>
        <fullName evidence="1">Uncharacterized protein</fullName>
    </submittedName>
</protein>
<dbReference type="AlphaFoldDB" id="J0N9F2"/>
<proteinExistence type="predicted"/>
<name>J0N9F2_9ACTO</name>
<gene>
    <name evidence="1" type="ORF">HMPREF1318_2262</name>
</gene>
<keyword evidence="2" id="KW-1185">Reference proteome</keyword>